<gene>
    <name evidence="1" type="ORF">OLEA9_A061554</name>
</gene>
<name>A0A8S0UFR0_OLEEU</name>
<dbReference type="OrthoDB" id="191139at2759"/>
<sequence>MDDDIEAQIDFNSERINQDNFRRHLVTNRWQLPNSQRCGQNGIHVSQNLQASKSKPVQKLGPSRDQGTLLNGSKIWIKKCKAENEGGWKWRVQREPGNRIEENRCMVKIGSISVTLRNSLARKQDAHPSTATDAMLKNGNSEKPIKFDGVQFGMNQVAAKLWMPVISLKLEVHAI</sequence>
<reference evidence="1 2" key="1">
    <citation type="submission" date="2019-12" db="EMBL/GenBank/DDBJ databases">
        <authorList>
            <person name="Alioto T."/>
            <person name="Alioto T."/>
            <person name="Gomez Garrido J."/>
        </authorList>
    </citation>
    <scope>NUCLEOTIDE SEQUENCE [LARGE SCALE GENOMIC DNA]</scope>
</reference>
<comment type="caution">
    <text evidence="1">The sequence shown here is derived from an EMBL/GenBank/DDBJ whole genome shotgun (WGS) entry which is preliminary data.</text>
</comment>
<protein>
    <submittedName>
        <fullName evidence="1">Uncharacterized protein</fullName>
    </submittedName>
</protein>
<organism evidence="1 2">
    <name type="scientific">Olea europaea subsp. europaea</name>
    <dbReference type="NCBI Taxonomy" id="158383"/>
    <lineage>
        <taxon>Eukaryota</taxon>
        <taxon>Viridiplantae</taxon>
        <taxon>Streptophyta</taxon>
        <taxon>Embryophyta</taxon>
        <taxon>Tracheophyta</taxon>
        <taxon>Spermatophyta</taxon>
        <taxon>Magnoliopsida</taxon>
        <taxon>eudicotyledons</taxon>
        <taxon>Gunneridae</taxon>
        <taxon>Pentapetalae</taxon>
        <taxon>asterids</taxon>
        <taxon>lamiids</taxon>
        <taxon>Lamiales</taxon>
        <taxon>Oleaceae</taxon>
        <taxon>Oleeae</taxon>
        <taxon>Olea</taxon>
    </lineage>
</organism>
<accession>A0A8S0UFR0</accession>
<dbReference type="EMBL" id="CACTIH010007553">
    <property type="protein sequence ID" value="CAA3015452.1"/>
    <property type="molecule type" value="Genomic_DNA"/>
</dbReference>
<dbReference type="PANTHER" id="PTHR36055">
    <property type="entry name" value="C2H2-LIKE ZINC FINGER PROTEIN"/>
    <property type="match status" value="1"/>
</dbReference>
<keyword evidence="2" id="KW-1185">Reference proteome</keyword>
<dbReference type="AlphaFoldDB" id="A0A8S0UFR0"/>
<dbReference type="Gramene" id="OE9A061554T1">
    <property type="protein sequence ID" value="OE9A061554C1"/>
    <property type="gene ID" value="OE9A061554"/>
</dbReference>
<dbReference type="PANTHER" id="PTHR36055:SF1">
    <property type="entry name" value="C2H2-LIKE ZINC FINGER PROTEIN"/>
    <property type="match status" value="1"/>
</dbReference>
<evidence type="ECO:0000313" key="2">
    <source>
        <dbReference type="Proteomes" id="UP000594638"/>
    </source>
</evidence>
<proteinExistence type="predicted"/>
<dbReference type="Proteomes" id="UP000594638">
    <property type="component" value="Unassembled WGS sequence"/>
</dbReference>
<evidence type="ECO:0000313" key="1">
    <source>
        <dbReference type="EMBL" id="CAA3015452.1"/>
    </source>
</evidence>